<dbReference type="RefSeq" id="WP_307903445.1">
    <property type="nucleotide sequence ID" value="NZ_AP027059.1"/>
</dbReference>
<evidence type="ECO:0000313" key="3">
    <source>
        <dbReference type="Proteomes" id="UP001321582"/>
    </source>
</evidence>
<organism evidence="2 3">
    <name type="scientific">Haliovirga abyssi</name>
    <dbReference type="NCBI Taxonomy" id="2996794"/>
    <lineage>
        <taxon>Bacteria</taxon>
        <taxon>Fusobacteriati</taxon>
        <taxon>Fusobacteriota</taxon>
        <taxon>Fusobacteriia</taxon>
        <taxon>Fusobacteriales</taxon>
        <taxon>Haliovirgaceae</taxon>
        <taxon>Haliovirga</taxon>
    </lineage>
</organism>
<protein>
    <recommendedName>
        <fullName evidence="4">DUF2802 domain-containing protein</fullName>
    </recommendedName>
</protein>
<evidence type="ECO:0000313" key="2">
    <source>
        <dbReference type="EMBL" id="BDU50581.1"/>
    </source>
</evidence>
<reference evidence="2 3" key="1">
    <citation type="submission" date="2022-11" db="EMBL/GenBank/DDBJ databases">
        <title>Haliovirga abyssi gen. nov., sp. nov., a mesophilic fermentative bacterium isolated from the Iheya North hydrothermal field and the proposal of Haliovirgaceae fam. nov.</title>
        <authorList>
            <person name="Miyazaki U."/>
            <person name="Tame A."/>
            <person name="Miyazaki J."/>
            <person name="Takai K."/>
            <person name="Sawayama S."/>
            <person name="Kitajima M."/>
            <person name="Okamoto A."/>
            <person name="Nakagawa S."/>
        </authorList>
    </citation>
    <scope>NUCLEOTIDE SEQUENCE [LARGE SCALE GENOMIC DNA]</scope>
    <source>
        <strain evidence="2 3">IC12</strain>
    </source>
</reference>
<accession>A0AAU9DWD8</accession>
<gene>
    <name evidence="2" type="ORF">HLVA_11500</name>
</gene>
<dbReference type="EMBL" id="AP027059">
    <property type="protein sequence ID" value="BDU50581.1"/>
    <property type="molecule type" value="Genomic_DNA"/>
</dbReference>
<keyword evidence="1" id="KW-0472">Membrane</keyword>
<proteinExistence type="predicted"/>
<keyword evidence="1" id="KW-0812">Transmembrane</keyword>
<dbReference type="AlphaFoldDB" id="A0AAU9DWD8"/>
<keyword evidence="1" id="KW-1133">Transmembrane helix</keyword>
<feature type="transmembrane region" description="Helical" evidence="1">
    <location>
        <begin position="6"/>
        <end position="24"/>
    </location>
</feature>
<dbReference type="KEGG" id="haby:HLVA_11500"/>
<sequence>MTNILIGIGIVISLYSLLAIFLTGNKKKKVIKNHSTKNNINKGELELEFFDLKNQIVDLTMEFNRTANFNTDTLDKKIMTISELNLNLDEKIVKSTKLITDMDILYRRLLEAEVNLSEKLKNISNAEEKILRIKPKTKPMIRNTIGYEDEIVEYYKRGLDIYEIAEKMGKSMGEIEFVLGLKRMR</sequence>
<evidence type="ECO:0008006" key="4">
    <source>
        <dbReference type="Google" id="ProtNLM"/>
    </source>
</evidence>
<keyword evidence="3" id="KW-1185">Reference proteome</keyword>
<name>A0AAU9DWD8_9FUSO</name>
<evidence type="ECO:0000256" key="1">
    <source>
        <dbReference type="SAM" id="Phobius"/>
    </source>
</evidence>
<dbReference type="Proteomes" id="UP001321582">
    <property type="component" value="Chromosome"/>
</dbReference>